<dbReference type="Proteomes" id="UP001164746">
    <property type="component" value="Chromosome 6"/>
</dbReference>
<evidence type="ECO:0000313" key="2">
    <source>
        <dbReference type="Proteomes" id="UP001164746"/>
    </source>
</evidence>
<gene>
    <name evidence="1" type="ORF">MAR_018090</name>
</gene>
<evidence type="ECO:0000313" key="1">
    <source>
        <dbReference type="EMBL" id="WAR08132.1"/>
    </source>
</evidence>
<name>A0ABY7EGR6_MYAAR</name>
<accession>A0ABY7EGR6</accession>
<protein>
    <submittedName>
        <fullName evidence="1">Uncharacterized protein</fullName>
    </submittedName>
</protein>
<proteinExistence type="predicted"/>
<reference evidence="1" key="1">
    <citation type="submission" date="2022-11" db="EMBL/GenBank/DDBJ databases">
        <title>Centuries of genome instability and evolution in soft-shell clam transmissible cancer (bioRxiv).</title>
        <authorList>
            <person name="Hart S.F.M."/>
            <person name="Yonemitsu M.A."/>
            <person name="Giersch R.M."/>
            <person name="Beal B.F."/>
            <person name="Arriagada G."/>
            <person name="Davis B.W."/>
            <person name="Ostrander E.A."/>
            <person name="Goff S.P."/>
            <person name="Metzger M.J."/>
        </authorList>
    </citation>
    <scope>NUCLEOTIDE SEQUENCE</scope>
    <source>
        <strain evidence="1">MELC-2E11</strain>
        <tissue evidence="1">Siphon/mantle</tissue>
    </source>
</reference>
<sequence length="123" mass="13913">MRTSPLAKYKSIKSGVQKCTCSHWVTGPNSRRSNLNEGDFSEILHVYSSEKTSLHEEELWEFPWCGLRDKSPPINITTMDIEYSLKVYRLCDVIVAGQNTFGSDWKKGIINPASSVCVKKISL</sequence>
<keyword evidence="2" id="KW-1185">Reference proteome</keyword>
<dbReference type="EMBL" id="CP111017">
    <property type="protein sequence ID" value="WAR08132.1"/>
    <property type="molecule type" value="Genomic_DNA"/>
</dbReference>
<organism evidence="1 2">
    <name type="scientific">Mya arenaria</name>
    <name type="common">Soft-shell clam</name>
    <dbReference type="NCBI Taxonomy" id="6604"/>
    <lineage>
        <taxon>Eukaryota</taxon>
        <taxon>Metazoa</taxon>
        <taxon>Spiralia</taxon>
        <taxon>Lophotrochozoa</taxon>
        <taxon>Mollusca</taxon>
        <taxon>Bivalvia</taxon>
        <taxon>Autobranchia</taxon>
        <taxon>Heteroconchia</taxon>
        <taxon>Euheterodonta</taxon>
        <taxon>Imparidentia</taxon>
        <taxon>Neoheterodontei</taxon>
        <taxon>Myida</taxon>
        <taxon>Myoidea</taxon>
        <taxon>Myidae</taxon>
        <taxon>Mya</taxon>
    </lineage>
</organism>